<dbReference type="AlphaFoldDB" id="A0A7J0FTL0"/>
<organism evidence="1 2">
    <name type="scientific">Actinidia rufa</name>
    <dbReference type="NCBI Taxonomy" id="165716"/>
    <lineage>
        <taxon>Eukaryota</taxon>
        <taxon>Viridiplantae</taxon>
        <taxon>Streptophyta</taxon>
        <taxon>Embryophyta</taxon>
        <taxon>Tracheophyta</taxon>
        <taxon>Spermatophyta</taxon>
        <taxon>Magnoliopsida</taxon>
        <taxon>eudicotyledons</taxon>
        <taxon>Gunneridae</taxon>
        <taxon>Pentapetalae</taxon>
        <taxon>asterids</taxon>
        <taxon>Ericales</taxon>
        <taxon>Actinidiaceae</taxon>
        <taxon>Actinidia</taxon>
    </lineage>
</organism>
<dbReference type="EMBL" id="BJWL01000015">
    <property type="protein sequence ID" value="GFZ02042.1"/>
    <property type="molecule type" value="Genomic_DNA"/>
</dbReference>
<dbReference type="Proteomes" id="UP000585474">
    <property type="component" value="Unassembled WGS sequence"/>
</dbReference>
<gene>
    <name evidence="1" type="ORF">Acr_15g0006510</name>
</gene>
<protein>
    <submittedName>
        <fullName evidence="1">Uncharacterized protein</fullName>
    </submittedName>
</protein>
<comment type="caution">
    <text evidence="1">The sequence shown here is derived from an EMBL/GenBank/DDBJ whole genome shotgun (WGS) entry which is preliminary data.</text>
</comment>
<accession>A0A7J0FTL0</accession>
<proteinExistence type="predicted"/>
<evidence type="ECO:0000313" key="2">
    <source>
        <dbReference type="Proteomes" id="UP000585474"/>
    </source>
</evidence>
<reference evidence="1 2" key="1">
    <citation type="submission" date="2019-07" db="EMBL/GenBank/DDBJ databases">
        <title>De Novo Assembly of kiwifruit Actinidia rufa.</title>
        <authorList>
            <person name="Sugita-Konishi S."/>
            <person name="Sato K."/>
            <person name="Mori E."/>
            <person name="Abe Y."/>
            <person name="Kisaki G."/>
            <person name="Hamano K."/>
            <person name="Suezawa K."/>
            <person name="Otani M."/>
            <person name="Fukuda T."/>
            <person name="Manabe T."/>
            <person name="Gomi K."/>
            <person name="Tabuchi M."/>
            <person name="Akimitsu K."/>
            <person name="Kataoka I."/>
        </authorList>
    </citation>
    <scope>NUCLEOTIDE SEQUENCE [LARGE SCALE GENOMIC DNA]</scope>
    <source>
        <strain evidence="2">cv. Fuchu</strain>
    </source>
</reference>
<keyword evidence="2" id="KW-1185">Reference proteome</keyword>
<evidence type="ECO:0000313" key="1">
    <source>
        <dbReference type="EMBL" id="GFZ02042.1"/>
    </source>
</evidence>
<name>A0A7J0FTL0_9ERIC</name>
<sequence length="95" mass="10617">MNGERIEGLVGLVGDAGFLVCWTFYSGVECRLLKFLDLLISNFASSSVYPGSQVKVDSIKWTVKKDSDVLLQTKSGERSYYRRIVAKCFLGKKIS</sequence>